<protein>
    <submittedName>
        <fullName evidence="5">Uncharacterized protein</fullName>
    </submittedName>
</protein>
<dbReference type="InParanoid" id="A0A7M7KM69"/>
<dbReference type="InterPro" id="IPR020472">
    <property type="entry name" value="WD40_PAC1"/>
</dbReference>
<feature type="repeat" description="WD" evidence="3">
    <location>
        <begin position="150"/>
        <end position="179"/>
    </location>
</feature>
<feature type="repeat" description="WD" evidence="3">
    <location>
        <begin position="404"/>
        <end position="443"/>
    </location>
</feature>
<feature type="repeat" description="WD" evidence="3">
    <location>
        <begin position="484"/>
        <end position="514"/>
    </location>
</feature>
<feature type="repeat" description="WD" evidence="3">
    <location>
        <begin position="331"/>
        <end position="361"/>
    </location>
</feature>
<dbReference type="CDD" id="cd00200">
    <property type="entry name" value="WD40"/>
    <property type="match status" value="1"/>
</dbReference>
<feature type="repeat" description="WD" evidence="3">
    <location>
        <begin position="362"/>
        <end position="403"/>
    </location>
</feature>
<organism evidence="5 6">
    <name type="scientific">Varroa destructor</name>
    <name type="common">Honeybee mite</name>
    <dbReference type="NCBI Taxonomy" id="109461"/>
    <lineage>
        <taxon>Eukaryota</taxon>
        <taxon>Metazoa</taxon>
        <taxon>Ecdysozoa</taxon>
        <taxon>Arthropoda</taxon>
        <taxon>Chelicerata</taxon>
        <taxon>Arachnida</taxon>
        <taxon>Acari</taxon>
        <taxon>Parasitiformes</taxon>
        <taxon>Mesostigmata</taxon>
        <taxon>Gamasina</taxon>
        <taxon>Dermanyssoidea</taxon>
        <taxon>Varroidae</taxon>
        <taxon>Varroa</taxon>
    </lineage>
</organism>
<feature type="repeat" description="WD" evidence="3">
    <location>
        <begin position="110"/>
        <end position="149"/>
    </location>
</feature>
<evidence type="ECO:0000256" key="1">
    <source>
        <dbReference type="ARBA" id="ARBA00022574"/>
    </source>
</evidence>
<keyword evidence="6" id="KW-1185">Reference proteome</keyword>
<dbReference type="InterPro" id="IPR019775">
    <property type="entry name" value="WD40_repeat_CS"/>
</dbReference>
<sequence length="556" mass="61119">MRRKATTAPGTLAQRGMGCGSSQAAVSSAAKGWVIQQLKEHTGPINCSALSEDESLLITGSEDRTVKMWSTQSEPVELLGLVSKIALDIDGTNWIYDEKGTSKYIQQGTLVGHTSYITQCSVHGSFVVSASADGTLKKWNISDASCVFTFHGHTARINRIVCNGNFIVSTSMDKTVRIWHFHAEKLSPPNPLEDIPDEIAGPQLVDEEFEYNEQSNLDLIEAAILARRLSMLSTSLRDDTITAKHRGSMMSGHATFTSYSDPSQQSFEEIQSQRKKSKRKECIQVLKGHLKGVFPVLYIPFERESPIDESNGNGPSNQENPQNDHDVDGDAFGPQGDLIVTGSFDCSARSWDLLSGRCLKVFKGHTQAVNDLAVDPGAEYLFTAGGDGTVRQWILGTGECKRILTGHQGPVVSLITHSKMLYSASADGTARSWVMEFGESTRVYRGALKTIESLRYYDRMLFTGSGDAMARMYEAKSGSHKRSFRGHEKNITCMEATRGRLFTGSYDGMLIVWDTTGVIDETVFGVDEESENSDEDEDDVNVQKAMKILDGFVHGT</sequence>
<dbReference type="PROSITE" id="PS50294">
    <property type="entry name" value="WD_REPEATS_REGION"/>
    <property type="match status" value="2"/>
</dbReference>
<accession>A0A7M7KM69</accession>
<dbReference type="KEGG" id="vde:111253593"/>
<dbReference type="EnsemblMetazoa" id="XM_022813233">
    <property type="protein sequence ID" value="XP_022668968"/>
    <property type="gene ID" value="LOC111253593"/>
</dbReference>
<proteinExistence type="predicted"/>
<dbReference type="GeneID" id="111253593"/>
<feature type="region of interest" description="Disordered" evidence="4">
    <location>
        <begin position="305"/>
        <end position="332"/>
    </location>
</feature>
<dbReference type="RefSeq" id="XP_022668968.1">
    <property type="nucleotide sequence ID" value="XM_022813233.1"/>
</dbReference>
<reference evidence="5" key="1">
    <citation type="submission" date="2021-01" db="UniProtKB">
        <authorList>
            <consortium name="EnsemblMetazoa"/>
        </authorList>
    </citation>
    <scope>IDENTIFICATION</scope>
</reference>
<dbReference type="AlphaFoldDB" id="A0A7M7KM69"/>
<dbReference type="Gene3D" id="2.130.10.10">
    <property type="entry name" value="YVTN repeat-like/Quinoprotein amine dehydrogenase"/>
    <property type="match status" value="3"/>
</dbReference>
<dbReference type="InterPro" id="IPR036322">
    <property type="entry name" value="WD40_repeat_dom_sf"/>
</dbReference>
<feature type="repeat" description="WD" evidence="3">
    <location>
        <begin position="38"/>
        <end position="73"/>
    </location>
</feature>
<keyword evidence="2" id="KW-0677">Repeat</keyword>
<dbReference type="InterPro" id="IPR001680">
    <property type="entry name" value="WD40_rpt"/>
</dbReference>
<evidence type="ECO:0000256" key="2">
    <source>
        <dbReference type="ARBA" id="ARBA00022737"/>
    </source>
</evidence>
<evidence type="ECO:0000256" key="3">
    <source>
        <dbReference type="PROSITE-ProRule" id="PRU00221"/>
    </source>
</evidence>
<keyword evidence="1 3" id="KW-0853">WD repeat</keyword>
<feature type="compositionally biased region" description="Polar residues" evidence="4">
    <location>
        <begin position="308"/>
        <end position="321"/>
    </location>
</feature>
<dbReference type="Proteomes" id="UP000594260">
    <property type="component" value="Unplaced"/>
</dbReference>
<name>A0A7M7KM69_VARDE</name>
<dbReference type="PANTHER" id="PTHR19848">
    <property type="entry name" value="WD40 REPEAT PROTEIN"/>
    <property type="match status" value="1"/>
</dbReference>
<evidence type="ECO:0000256" key="4">
    <source>
        <dbReference type="SAM" id="MobiDB-lite"/>
    </source>
</evidence>
<dbReference type="SUPFAM" id="SSF50978">
    <property type="entry name" value="WD40 repeat-like"/>
    <property type="match status" value="2"/>
</dbReference>
<dbReference type="PRINTS" id="PR00320">
    <property type="entry name" value="GPROTEINBRPT"/>
</dbReference>
<dbReference type="PANTHER" id="PTHR19848:SF8">
    <property type="entry name" value="F-BOX AND WD REPEAT DOMAIN CONTAINING 7"/>
    <property type="match status" value="1"/>
</dbReference>
<evidence type="ECO:0000313" key="5">
    <source>
        <dbReference type="EnsemblMetazoa" id="XP_022668968"/>
    </source>
</evidence>
<dbReference type="PROSITE" id="PS50082">
    <property type="entry name" value="WD_REPEATS_2"/>
    <property type="match status" value="7"/>
</dbReference>
<evidence type="ECO:0000313" key="6">
    <source>
        <dbReference type="Proteomes" id="UP000594260"/>
    </source>
</evidence>
<dbReference type="SMART" id="SM00320">
    <property type="entry name" value="WD40"/>
    <property type="match status" value="8"/>
</dbReference>
<dbReference type="Pfam" id="PF00400">
    <property type="entry name" value="WD40"/>
    <property type="match status" value="7"/>
</dbReference>
<dbReference type="PROSITE" id="PS00678">
    <property type="entry name" value="WD_REPEATS_1"/>
    <property type="match status" value="1"/>
</dbReference>
<dbReference type="OrthoDB" id="674604at2759"/>
<dbReference type="OMA" id="HGGINWL"/>
<dbReference type="InterPro" id="IPR015943">
    <property type="entry name" value="WD40/YVTN_repeat-like_dom_sf"/>
</dbReference>